<feature type="compositionally biased region" description="Basic and acidic residues" evidence="2">
    <location>
        <begin position="76"/>
        <end position="85"/>
    </location>
</feature>
<dbReference type="InterPro" id="IPR001611">
    <property type="entry name" value="Leu-rich_rpt"/>
</dbReference>
<sequence length="728" mass="83119">MDCNQNEGKGQAMHIRSSWDKLESLLNSPITKKNNRMQVSSNRNSFIMSSARRTGSLSMTSEPRYGKNNENSKINDQSKAHDDSVIIRRSKTIREDRPEIPLEIIRTLYSAKCTDLLRDVNREQEEIFIKNFQQFCNSRVLNFSSMNLAEASAKVISDMLLTCNCLSRVNLAKNRFGNKGCLEICSSIKKNNSIIEVILSNNDITATGATNIINQLINDHLISINLSSDETLHKNTLGTCLGIEKLFILKTLTFLNLSGTKISEQNFIKISKSIQNNSTLLSLNLSGNKFLTKVFKSLSESLISTKVEELFLGNCRIKDKHCDFLNQLIKSMLPLKKLDISNNLFTDSGICQIFKEIQYNSTLKSLNISKNHISLGVPEIFHQLCIDNHTLLELNMSNCELHNNLKIFSTSLAIADTIKKLDLSFNNIKNKGAELISKALLHNNSIISLNLSFNKIKNKGGCALAKALQENTCLEELNLKENGIKSKAAEMLNNMCRANTKILVLNLKLNPIHVKYTQSINQILEKRHEKKVNNDVPILKNKIEYLRKEKVQNNMIYKKIEKKNKEHKVYIEKFEQMSEKLERLKEEQKASMKTVKNQLFVVQIQHSTKKGMYNNVCKELNAYENTSLQKIKTLEKDIGDMDSHITSLTIHKQKLASTNEKLKKNIEFKKKQYTDIAVYAENLRKGLPQLRKELHQLNHELEIAKYSKSKSNFSANEKISPIRRVSVF</sequence>
<keyword evidence="1" id="KW-0175">Coiled coil</keyword>
<proteinExistence type="predicted"/>
<protein>
    <submittedName>
        <fullName evidence="3">Uncharacterized protein</fullName>
    </submittedName>
</protein>
<feature type="compositionally biased region" description="Polar residues" evidence="2">
    <location>
        <begin position="36"/>
        <end position="61"/>
    </location>
</feature>
<dbReference type="SUPFAM" id="SSF57997">
    <property type="entry name" value="Tropomyosin"/>
    <property type="match status" value="1"/>
</dbReference>
<dbReference type="Gene3D" id="3.80.10.10">
    <property type="entry name" value="Ribonuclease Inhibitor"/>
    <property type="match status" value="3"/>
</dbReference>
<keyword evidence="4" id="KW-1185">Reference proteome</keyword>
<feature type="region of interest" description="Disordered" evidence="2">
    <location>
        <begin position="36"/>
        <end position="85"/>
    </location>
</feature>
<dbReference type="Proteomes" id="UP000187209">
    <property type="component" value="Unassembled WGS sequence"/>
</dbReference>
<organism evidence="3 4">
    <name type="scientific">Stentor coeruleus</name>
    <dbReference type="NCBI Taxonomy" id="5963"/>
    <lineage>
        <taxon>Eukaryota</taxon>
        <taxon>Sar</taxon>
        <taxon>Alveolata</taxon>
        <taxon>Ciliophora</taxon>
        <taxon>Postciliodesmatophora</taxon>
        <taxon>Heterotrichea</taxon>
        <taxon>Heterotrichida</taxon>
        <taxon>Stentoridae</taxon>
        <taxon>Stentor</taxon>
    </lineage>
</organism>
<evidence type="ECO:0000256" key="2">
    <source>
        <dbReference type="SAM" id="MobiDB-lite"/>
    </source>
</evidence>
<dbReference type="PANTHER" id="PTHR24114">
    <property type="entry name" value="LEUCINE RICH REPEAT FAMILY PROTEIN"/>
    <property type="match status" value="1"/>
</dbReference>
<dbReference type="EMBL" id="MPUH01000703">
    <property type="protein sequence ID" value="OMJ75216.1"/>
    <property type="molecule type" value="Genomic_DNA"/>
</dbReference>
<dbReference type="PANTHER" id="PTHR24114:SF2">
    <property type="entry name" value="F-BOX DOMAIN-CONTAINING PROTEIN-RELATED"/>
    <property type="match status" value="1"/>
</dbReference>
<accession>A0A1R2BEL6</accession>
<feature type="coiled-coil region" evidence="1">
    <location>
        <begin position="560"/>
        <end position="598"/>
    </location>
</feature>
<feature type="coiled-coil region" evidence="1">
    <location>
        <begin position="652"/>
        <end position="700"/>
    </location>
</feature>
<evidence type="ECO:0000313" key="4">
    <source>
        <dbReference type="Proteomes" id="UP000187209"/>
    </source>
</evidence>
<dbReference type="AlphaFoldDB" id="A0A1R2BEL6"/>
<dbReference type="SMART" id="SM00368">
    <property type="entry name" value="LRR_RI"/>
    <property type="match status" value="7"/>
</dbReference>
<evidence type="ECO:0000313" key="3">
    <source>
        <dbReference type="EMBL" id="OMJ75216.1"/>
    </source>
</evidence>
<dbReference type="InterPro" id="IPR032675">
    <property type="entry name" value="LRR_dom_sf"/>
</dbReference>
<dbReference type="OrthoDB" id="292937at2759"/>
<comment type="caution">
    <text evidence="3">The sequence shown here is derived from an EMBL/GenBank/DDBJ whole genome shotgun (WGS) entry which is preliminary data.</text>
</comment>
<dbReference type="SUPFAM" id="SSF52047">
    <property type="entry name" value="RNI-like"/>
    <property type="match status" value="1"/>
</dbReference>
<dbReference type="InterPro" id="IPR052394">
    <property type="entry name" value="LRR-containing"/>
</dbReference>
<name>A0A1R2BEL6_9CILI</name>
<gene>
    <name evidence="3" type="ORF">SteCoe_25694</name>
</gene>
<reference evidence="3 4" key="1">
    <citation type="submission" date="2016-11" db="EMBL/GenBank/DDBJ databases">
        <title>The macronuclear genome of Stentor coeruleus: a giant cell with tiny introns.</title>
        <authorList>
            <person name="Slabodnick M."/>
            <person name="Ruby J.G."/>
            <person name="Reiff S.B."/>
            <person name="Swart E.C."/>
            <person name="Gosai S."/>
            <person name="Prabakaran S."/>
            <person name="Witkowska E."/>
            <person name="Larue G.E."/>
            <person name="Fisher S."/>
            <person name="Freeman R.M."/>
            <person name="Gunawardena J."/>
            <person name="Chu W."/>
            <person name="Stover N.A."/>
            <person name="Gregory B.D."/>
            <person name="Nowacki M."/>
            <person name="Derisi J."/>
            <person name="Roy S.W."/>
            <person name="Marshall W.F."/>
            <person name="Sood P."/>
        </authorList>
    </citation>
    <scope>NUCLEOTIDE SEQUENCE [LARGE SCALE GENOMIC DNA]</scope>
    <source>
        <strain evidence="3">WM001</strain>
    </source>
</reference>
<dbReference type="Pfam" id="PF13516">
    <property type="entry name" value="LRR_6"/>
    <property type="match status" value="6"/>
</dbReference>
<evidence type="ECO:0000256" key="1">
    <source>
        <dbReference type="SAM" id="Coils"/>
    </source>
</evidence>